<evidence type="ECO:0000313" key="14">
    <source>
        <dbReference type="Proteomes" id="UP000006772"/>
    </source>
</evidence>
<keyword evidence="6 11" id="KW-0732">Signal</keyword>
<dbReference type="GO" id="GO:0046930">
    <property type="term" value="C:pore complex"/>
    <property type="evidence" value="ECO:0007669"/>
    <property type="project" value="UniProtKB-KW"/>
</dbReference>
<dbReference type="PANTHER" id="PTHR34501:SF9">
    <property type="entry name" value="MAJOR OUTER MEMBRANE PROTEIN P.IA"/>
    <property type="match status" value="1"/>
</dbReference>
<reference evidence="13 14" key="1">
    <citation type="journal article" date="2013" name="Front. Microbiol.">
        <title>The genome of the endophytic bacterium H. frisingense GSF30(T) identifies diverse strategies in the Herbaspirillum genus to interact with plants.</title>
        <authorList>
            <person name="Straub D."/>
            <person name="Rothballer M."/>
            <person name="Hartmann A."/>
            <person name="Ludewig U."/>
        </authorList>
    </citation>
    <scope>NUCLEOTIDE SEQUENCE [LARGE SCALE GENOMIC DNA]</scope>
    <source>
        <strain evidence="13 14">GSF30</strain>
    </source>
</reference>
<keyword evidence="7" id="KW-0406">Ion transport</keyword>
<dbReference type="GO" id="GO:0015288">
    <property type="term" value="F:porin activity"/>
    <property type="evidence" value="ECO:0007669"/>
    <property type="project" value="UniProtKB-KW"/>
</dbReference>
<keyword evidence="3" id="KW-0813">Transport</keyword>
<dbReference type="SUPFAM" id="SSF56935">
    <property type="entry name" value="Porins"/>
    <property type="match status" value="1"/>
</dbReference>
<gene>
    <name evidence="13" type="ORF">HFRIS_003538</name>
</gene>
<dbReference type="GO" id="GO:0006811">
    <property type="term" value="P:monoatomic ion transport"/>
    <property type="evidence" value="ECO:0007669"/>
    <property type="project" value="UniProtKB-KW"/>
</dbReference>
<evidence type="ECO:0000259" key="12">
    <source>
        <dbReference type="Pfam" id="PF13609"/>
    </source>
</evidence>
<sequence length="365" mass="38507">MKKRLLAAVSAGLCLGGLGTEAMAQSSVTIYGIIDTGVEYLNHTNAAGQGKLRTLPLTGLLPSRIGFKGVEDLGGGLRAFFNLESGFVPTTGGMGQGNRLFGRQSNVGLMDPTWGTFTLGRQYNMTAISLIAADIMGPANHGLSNMDSYLPNTRSDNALGYMNKIGNTTVGATYSFGRDTSTAGGPAATNCAGENAADAQACRQWTALIKYDTATWGVATAYDTLRGGAGAGNLLTSSNYKDNRASFNGWFKVGDLKIGGGLIARHLQRAVDINYNLWYLGASYALTPQWQVEGQVAHLDTRNSPDDSTLGTARAIYFLSKRTSLYASYAYIKNRGNAAIAVSSGSTVGVGQNQSSVMAGIRHTF</sequence>
<dbReference type="GO" id="GO:0009279">
    <property type="term" value="C:cell outer membrane"/>
    <property type="evidence" value="ECO:0007669"/>
    <property type="project" value="UniProtKB-SubCell"/>
</dbReference>
<dbReference type="EMBL" id="AEEC02000003">
    <property type="protein sequence ID" value="EOA06295.1"/>
    <property type="molecule type" value="Genomic_DNA"/>
</dbReference>
<evidence type="ECO:0000256" key="6">
    <source>
        <dbReference type="ARBA" id="ARBA00022729"/>
    </source>
</evidence>
<dbReference type="CDD" id="cd00342">
    <property type="entry name" value="gram_neg_porins"/>
    <property type="match status" value="1"/>
</dbReference>
<dbReference type="InterPro" id="IPR050298">
    <property type="entry name" value="Gram-neg_bact_OMP"/>
</dbReference>
<proteinExistence type="predicted"/>
<organism evidence="13 14">
    <name type="scientific">Herbaspirillum frisingense GSF30</name>
    <dbReference type="NCBI Taxonomy" id="864073"/>
    <lineage>
        <taxon>Bacteria</taxon>
        <taxon>Pseudomonadati</taxon>
        <taxon>Pseudomonadota</taxon>
        <taxon>Betaproteobacteria</taxon>
        <taxon>Burkholderiales</taxon>
        <taxon>Oxalobacteraceae</taxon>
        <taxon>Herbaspirillum</taxon>
    </lineage>
</organism>
<keyword evidence="8" id="KW-0626">Porin</keyword>
<keyword evidence="9" id="KW-0472">Membrane</keyword>
<evidence type="ECO:0000256" key="11">
    <source>
        <dbReference type="SAM" id="SignalP"/>
    </source>
</evidence>
<keyword evidence="4" id="KW-1134">Transmembrane beta strand</keyword>
<name>A0AAI9IHS0_9BURK</name>
<comment type="subunit">
    <text evidence="2">Homotrimer.</text>
</comment>
<evidence type="ECO:0000256" key="4">
    <source>
        <dbReference type="ARBA" id="ARBA00022452"/>
    </source>
</evidence>
<dbReference type="Gene3D" id="2.40.160.10">
    <property type="entry name" value="Porin"/>
    <property type="match status" value="1"/>
</dbReference>
<dbReference type="InterPro" id="IPR023614">
    <property type="entry name" value="Porin_dom_sf"/>
</dbReference>
<dbReference type="PRINTS" id="PR00184">
    <property type="entry name" value="NEISSPPORIN"/>
</dbReference>
<dbReference type="Pfam" id="PF13609">
    <property type="entry name" value="Porin_4"/>
    <property type="match status" value="1"/>
</dbReference>
<dbReference type="PANTHER" id="PTHR34501">
    <property type="entry name" value="PROTEIN YDDL-RELATED"/>
    <property type="match status" value="1"/>
</dbReference>
<comment type="caution">
    <text evidence="13">The sequence shown here is derived from an EMBL/GenBank/DDBJ whole genome shotgun (WGS) entry which is preliminary data.</text>
</comment>
<keyword evidence="10" id="KW-0998">Cell outer membrane</keyword>
<evidence type="ECO:0000256" key="8">
    <source>
        <dbReference type="ARBA" id="ARBA00023114"/>
    </source>
</evidence>
<evidence type="ECO:0000256" key="3">
    <source>
        <dbReference type="ARBA" id="ARBA00022448"/>
    </source>
</evidence>
<dbReference type="InterPro" id="IPR002299">
    <property type="entry name" value="Porin_Neis"/>
</dbReference>
<comment type="subcellular location">
    <subcellularLocation>
        <location evidence="1">Cell outer membrane</location>
        <topology evidence="1">Multi-pass membrane protein</topology>
    </subcellularLocation>
</comment>
<dbReference type="InterPro" id="IPR033900">
    <property type="entry name" value="Gram_neg_porin_domain"/>
</dbReference>
<feature type="signal peptide" evidence="11">
    <location>
        <begin position="1"/>
        <end position="24"/>
    </location>
</feature>
<feature type="domain" description="Porin" evidence="12">
    <location>
        <begin position="22"/>
        <end position="337"/>
    </location>
</feature>
<protein>
    <submittedName>
        <fullName evidence="13">Porin transmembrane protein</fullName>
    </submittedName>
</protein>
<dbReference type="Proteomes" id="UP000006772">
    <property type="component" value="Unassembled WGS sequence"/>
</dbReference>
<evidence type="ECO:0000256" key="7">
    <source>
        <dbReference type="ARBA" id="ARBA00023065"/>
    </source>
</evidence>
<evidence type="ECO:0000256" key="1">
    <source>
        <dbReference type="ARBA" id="ARBA00004571"/>
    </source>
</evidence>
<accession>A0AAI9IHS0</accession>
<evidence type="ECO:0000256" key="2">
    <source>
        <dbReference type="ARBA" id="ARBA00011233"/>
    </source>
</evidence>
<evidence type="ECO:0000313" key="13">
    <source>
        <dbReference type="EMBL" id="EOA06295.1"/>
    </source>
</evidence>
<dbReference type="AlphaFoldDB" id="A0AAI9IHS0"/>
<dbReference type="RefSeq" id="WP_006461855.1">
    <property type="nucleotide sequence ID" value="NZ_AEEC02000003.1"/>
</dbReference>
<evidence type="ECO:0000256" key="5">
    <source>
        <dbReference type="ARBA" id="ARBA00022692"/>
    </source>
</evidence>
<evidence type="ECO:0000256" key="9">
    <source>
        <dbReference type="ARBA" id="ARBA00023136"/>
    </source>
</evidence>
<keyword evidence="5 13" id="KW-0812">Transmembrane</keyword>
<evidence type="ECO:0000256" key="10">
    <source>
        <dbReference type="ARBA" id="ARBA00023237"/>
    </source>
</evidence>
<feature type="chain" id="PRO_5042618371" evidence="11">
    <location>
        <begin position="25"/>
        <end position="365"/>
    </location>
</feature>